<dbReference type="Proteomes" id="UP000005850">
    <property type="component" value="Chromosome"/>
</dbReference>
<dbReference type="Gene3D" id="3.90.550.10">
    <property type="entry name" value="Spore Coat Polysaccharide Biosynthesis Protein SpsA, Chain A"/>
    <property type="match status" value="1"/>
</dbReference>
<accession>A0A075REV3</accession>
<dbReference type="PANTHER" id="PTHR22916">
    <property type="entry name" value="GLYCOSYLTRANSFERASE"/>
    <property type="match status" value="1"/>
</dbReference>
<dbReference type="InterPro" id="IPR029044">
    <property type="entry name" value="Nucleotide-diphossugar_trans"/>
</dbReference>
<evidence type="ECO:0000256" key="1">
    <source>
        <dbReference type="ARBA" id="ARBA00006739"/>
    </source>
</evidence>
<dbReference type="RefSeq" id="WP_003336592.1">
    <property type="nucleotide sequence ID" value="NZ_CP007806.1"/>
</dbReference>
<organism evidence="3 4">
    <name type="scientific">Brevibacillus laterosporus LMG 15441</name>
    <dbReference type="NCBI Taxonomy" id="1042163"/>
    <lineage>
        <taxon>Bacteria</taxon>
        <taxon>Bacillati</taxon>
        <taxon>Bacillota</taxon>
        <taxon>Bacilli</taxon>
        <taxon>Bacillales</taxon>
        <taxon>Paenibacillaceae</taxon>
        <taxon>Brevibacillus</taxon>
    </lineage>
</organism>
<evidence type="ECO:0000313" key="4">
    <source>
        <dbReference type="Proteomes" id="UP000005850"/>
    </source>
</evidence>
<name>A0A075REV3_BRELA</name>
<dbReference type="AlphaFoldDB" id="A0A075REV3"/>
<dbReference type="SUPFAM" id="SSF53448">
    <property type="entry name" value="Nucleotide-diphospho-sugar transferases"/>
    <property type="match status" value="1"/>
</dbReference>
<dbReference type="CDD" id="cd00761">
    <property type="entry name" value="Glyco_tranf_GTA_type"/>
    <property type="match status" value="1"/>
</dbReference>
<sequence length="318" mass="36423">MTKDDSKELPKVSILIPTYNRPHYFELALQSALAQNYSNLEIIVGDDSTNDETEQLIKPYLEKHPQLIYSKNPQNLGQFENDLKLLDLASGEYINFLMDDDLFHPEKISRMMVYFQMDHQEEIALVTSKRAIINETGAIQPDIAETQTDFLQDTILDGDQLINMLLGLQWGNFIGEPTTVLFRKKYLTEPFGTLLDRKYTCTVDMASWIVLLRNGKGVYMTDTLSYFRMHPAQQVKQHDIIIGGSIDLVHLVLQVAPLLGYLQEKDTLIKAYVNTLRFIHGALYVTDPDRESDDTLELRAYQEKITAHLFEATKSGPQ</sequence>
<protein>
    <submittedName>
        <fullName evidence="3">Spore coat polysaccharide biosynthesis protein SpsA</fullName>
    </submittedName>
</protein>
<dbReference type="KEGG" id="blr:BRLA_c035780"/>
<comment type="similarity">
    <text evidence="1">Belongs to the glycosyltransferase 2 family.</text>
</comment>
<dbReference type="Pfam" id="PF00535">
    <property type="entry name" value="Glycos_transf_2"/>
    <property type="match status" value="1"/>
</dbReference>
<dbReference type="HOGENOM" id="CLU_025996_0_4_9"/>
<evidence type="ECO:0000259" key="2">
    <source>
        <dbReference type="Pfam" id="PF00535"/>
    </source>
</evidence>
<dbReference type="InterPro" id="IPR001173">
    <property type="entry name" value="Glyco_trans_2-like"/>
</dbReference>
<feature type="domain" description="Glycosyltransferase 2-like" evidence="2">
    <location>
        <begin position="13"/>
        <end position="124"/>
    </location>
</feature>
<gene>
    <name evidence="3" type="primary">spsA</name>
    <name evidence="3" type="ORF">BRLA_c035780</name>
</gene>
<dbReference type="STRING" id="1042163.BRLA_c035780"/>
<dbReference type="PANTHER" id="PTHR22916:SF3">
    <property type="entry name" value="UDP-GLCNAC:BETAGAL BETA-1,3-N-ACETYLGLUCOSAMINYLTRANSFERASE-LIKE PROTEIN 1"/>
    <property type="match status" value="1"/>
</dbReference>
<dbReference type="eggNOG" id="COG0463">
    <property type="taxonomic scope" value="Bacteria"/>
</dbReference>
<dbReference type="EMBL" id="CP007806">
    <property type="protein sequence ID" value="AIG27890.1"/>
    <property type="molecule type" value="Genomic_DNA"/>
</dbReference>
<evidence type="ECO:0000313" key="3">
    <source>
        <dbReference type="EMBL" id="AIG27890.1"/>
    </source>
</evidence>
<keyword evidence="4" id="KW-1185">Reference proteome</keyword>
<proteinExistence type="inferred from homology"/>
<dbReference type="GO" id="GO:0016758">
    <property type="term" value="F:hexosyltransferase activity"/>
    <property type="evidence" value="ECO:0007669"/>
    <property type="project" value="UniProtKB-ARBA"/>
</dbReference>
<reference evidence="3 4" key="1">
    <citation type="journal article" date="2011" name="J. Bacteriol.">
        <title>Genome sequence of Brevibacillus laterosporus LMG 15441, a pathogen of invertebrates.</title>
        <authorList>
            <person name="Djukic M."/>
            <person name="Poehlein A."/>
            <person name="Thurmer A."/>
            <person name="Daniel R."/>
        </authorList>
    </citation>
    <scope>NUCLEOTIDE SEQUENCE [LARGE SCALE GENOMIC DNA]</scope>
    <source>
        <strain evidence="3 4">LMG 15441</strain>
    </source>
</reference>